<sequence length="150" mass="17081">MSTKIPSFDTVQGWSIANVRNFLESKKNYFSLNDAEIGKFEENGINGRAFLRYTEDNLLQDGLRRGPATNLAEFIEVLNNQSKKRKIKLSQILQDFIPDEANLVKKKSTVTEFVDRDDGLNAAFEVYIKNHEGRMSNQSQDTYFGLCFGG</sequence>
<dbReference type="AlphaFoldDB" id="A0A9N9F5D7"/>
<dbReference type="SUPFAM" id="SSF47769">
    <property type="entry name" value="SAM/Pointed domain"/>
    <property type="match status" value="1"/>
</dbReference>
<dbReference type="Proteomes" id="UP000789570">
    <property type="component" value="Unassembled WGS sequence"/>
</dbReference>
<evidence type="ECO:0000313" key="1">
    <source>
        <dbReference type="EMBL" id="CAG8510156.1"/>
    </source>
</evidence>
<organism evidence="1 2">
    <name type="scientific">Funneliformis caledonium</name>
    <dbReference type="NCBI Taxonomy" id="1117310"/>
    <lineage>
        <taxon>Eukaryota</taxon>
        <taxon>Fungi</taxon>
        <taxon>Fungi incertae sedis</taxon>
        <taxon>Mucoromycota</taxon>
        <taxon>Glomeromycotina</taxon>
        <taxon>Glomeromycetes</taxon>
        <taxon>Glomerales</taxon>
        <taxon>Glomeraceae</taxon>
        <taxon>Funneliformis</taxon>
    </lineage>
</organism>
<comment type="caution">
    <text evidence="1">The sequence shown here is derived from an EMBL/GenBank/DDBJ whole genome shotgun (WGS) entry which is preliminary data.</text>
</comment>
<reference evidence="1" key="1">
    <citation type="submission" date="2021-06" db="EMBL/GenBank/DDBJ databases">
        <authorList>
            <person name="Kallberg Y."/>
            <person name="Tangrot J."/>
            <person name="Rosling A."/>
        </authorList>
    </citation>
    <scope>NUCLEOTIDE SEQUENCE</scope>
    <source>
        <strain evidence="1">UK204</strain>
    </source>
</reference>
<feature type="non-terminal residue" evidence="1">
    <location>
        <position position="1"/>
    </location>
</feature>
<protein>
    <submittedName>
        <fullName evidence="1">16019_t:CDS:1</fullName>
    </submittedName>
</protein>
<name>A0A9N9F5D7_9GLOM</name>
<dbReference type="InterPro" id="IPR013761">
    <property type="entry name" value="SAM/pointed_sf"/>
</dbReference>
<accession>A0A9N9F5D7</accession>
<evidence type="ECO:0000313" key="2">
    <source>
        <dbReference type="Proteomes" id="UP000789570"/>
    </source>
</evidence>
<keyword evidence="2" id="KW-1185">Reference proteome</keyword>
<dbReference type="EMBL" id="CAJVPQ010000788">
    <property type="protein sequence ID" value="CAG8510156.1"/>
    <property type="molecule type" value="Genomic_DNA"/>
</dbReference>
<dbReference type="OrthoDB" id="2449165at2759"/>
<gene>
    <name evidence="1" type="ORF">FCALED_LOCUS4154</name>
</gene>
<dbReference type="Gene3D" id="1.10.150.50">
    <property type="entry name" value="Transcription Factor, Ets-1"/>
    <property type="match status" value="1"/>
</dbReference>
<proteinExistence type="predicted"/>